<dbReference type="Pfam" id="PF20151">
    <property type="entry name" value="DUF6533"/>
    <property type="match status" value="1"/>
</dbReference>
<keyword evidence="4" id="KW-1185">Reference proteome</keyword>
<accession>A0A067SP54</accession>
<dbReference type="AlphaFoldDB" id="A0A067SP54"/>
<reference evidence="4" key="1">
    <citation type="journal article" date="2014" name="Proc. Natl. Acad. Sci. U.S.A.">
        <title>Extensive sampling of basidiomycete genomes demonstrates inadequacy of the white-rot/brown-rot paradigm for wood decay fungi.</title>
        <authorList>
            <person name="Riley R."/>
            <person name="Salamov A.A."/>
            <person name="Brown D.W."/>
            <person name="Nagy L.G."/>
            <person name="Floudas D."/>
            <person name="Held B.W."/>
            <person name="Levasseur A."/>
            <person name="Lombard V."/>
            <person name="Morin E."/>
            <person name="Otillar R."/>
            <person name="Lindquist E.A."/>
            <person name="Sun H."/>
            <person name="LaButti K.M."/>
            <person name="Schmutz J."/>
            <person name="Jabbour D."/>
            <person name="Luo H."/>
            <person name="Baker S.E."/>
            <person name="Pisabarro A.G."/>
            <person name="Walton J.D."/>
            <person name="Blanchette R.A."/>
            <person name="Henrissat B."/>
            <person name="Martin F."/>
            <person name="Cullen D."/>
            <person name="Hibbett D.S."/>
            <person name="Grigoriev I.V."/>
        </authorList>
    </citation>
    <scope>NUCLEOTIDE SEQUENCE [LARGE SCALE GENOMIC DNA]</scope>
    <source>
        <strain evidence="4">CBS 339.88</strain>
    </source>
</reference>
<gene>
    <name evidence="3" type="ORF">GALMADRAFT_230663</name>
</gene>
<keyword evidence="1" id="KW-1133">Transmembrane helix</keyword>
<feature type="domain" description="DUF6533" evidence="2">
    <location>
        <begin position="23"/>
        <end position="68"/>
    </location>
</feature>
<feature type="transmembrane region" description="Helical" evidence="1">
    <location>
        <begin position="190"/>
        <end position="213"/>
    </location>
</feature>
<evidence type="ECO:0000313" key="3">
    <source>
        <dbReference type="EMBL" id="KDR69434.1"/>
    </source>
</evidence>
<dbReference type="OrthoDB" id="2952413at2759"/>
<evidence type="ECO:0000259" key="2">
    <source>
        <dbReference type="Pfam" id="PF20151"/>
    </source>
</evidence>
<protein>
    <recommendedName>
        <fullName evidence="2">DUF6533 domain-containing protein</fullName>
    </recommendedName>
</protein>
<evidence type="ECO:0000313" key="4">
    <source>
        <dbReference type="Proteomes" id="UP000027222"/>
    </source>
</evidence>
<proteinExistence type="predicted"/>
<dbReference type="InterPro" id="IPR045340">
    <property type="entry name" value="DUF6533"/>
</dbReference>
<organism evidence="3 4">
    <name type="scientific">Galerina marginata (strain CBS 339.88)</name>
    <dbReference type="NCBI Taxonomy" id="685588"/>
    <lineage>
        <taxon>Eukaryota</taxon>
        <taxon>Fungi</taxon>
        <taxon>Dikarya</taxon>
        <taxon>Basidiomycota</taxon>
        <taxon>Agaricomycotina</taxon>
        <taxon>Agaricomycetes</taxon>
        <taxon>Agaricomycetidae</taxon>
        <taxon>Agaricales</taxon>
        <taxon>Agaricineae</taxon>
        <taxon>Strophariaceae</taxon>
        <taxon>Galerina</taxon>
    </lineage>
</organism>
<dbReference type="EMBL" id="KL142402">
    <property type="protein sequence ID" value="KDR69434.1"/>
    <property type="molecule type" value="Genomic_DNA"/>
</dbReference>
<evidence type="ECO:0000256" key="1">
    <source>
        <dbReference type="SAM" id="Phobius"/>
    </source>
</evidence>
<dbReference type="Proteomes" id="UP000027222">
    <property type="component" value="Unassembled WGS sequence"/>
</dbReference>
<keyword evidence="1" id="KW-0472">Membrane</keyword>
<feature type="transmembrane region" description="Helical" evidence="1">
    <location>
        <begin position="149"/>
        <end position="169"/>
    </location>
</feature>
<sequence>MTTPPPSTDLLLQGISQTQITSYVWVSGLTVLIYDTIATLPREVTYIWRQRWSLPTTLYLALRYWGLIMIIGSNPFLLNIVNGILGLRLYALYGRDPHVLSFLCLLFSAEVQIYIGVKIGISTVSAAFVPPKGVHMLGCLTATPDFSGITTMWIVSIIVAVICFIMTLAQFIHSAREARRTAGRYSISPLAVAFVKDGTVYFLAWMAITLIVAGSRLVLNLREAAVHDISNTMISSYIRGLENTSSNGIEFHSS</sequence>
<feature type="transmembrane region" description="Helical" evidence="1">
    <location>
        <begin position="100"/>
        <end position="129"/>
    </location>
</feature>
<name>A0A067SP54_GALM3</name>
<keyword evidence="1" id="KW-0812">Transmembrane</keyword>
<dbReference type="HOGENOM" id="CLU_035509_9_0_1"/>